<comment type="catalytic activity">
    <reaction evidence="12 13">
        <text>Endonucleolytic cleavage at a junction such as a reciprocal single-stranded crossover between two homologous DNA duplexes (Holliday junction).</text>
        <dbReference type="EC" id="3.1.21.10"/>
    </reaction>
</comment>
<keyword evidence="8 13" id="KW-0460">Magnesium</keyword>
<dbReference type="InterPro" id="IPR002176">
    <property type="entry name" value="X-over_junc_endoDNase_RuvC"/>
</dbReference>
<feature type="active site" evidence="13">
    <location>
        <position position="141"/>
    </location>
</feature>
<evidence type="ECO:0000256" key="14">
    <source>
        <dbReference type="NCBIfam" id="TIGR00228"/>
    </source>
</evidence>
<dbReference type="NCBIfam" id="NF000711">
    <property type="entry name" value="PRK00039.2-1"/>
    <property type="match status" value="1"/>
</dbReference>
<evidence type="ECO:0000256" key="4">
    <source>
        <dbReference type="ARBA" id="ARBA00022723"/>
    </source>
</evidence>
<dbReference type="GO" id="GO:0048476">
    <property type="term" value="C:Holliday junction resolvase complex"/>
    <property type="evidence" value="ECO:0007669"/>
    <property type="project" value="UniProtKB-UniRule"/>
</dbReference>
<dbReference type="Pfam" id="PF02075">
    <property type="entry name" value="RuvC"/>
    <property type="match status" value="1"/>
</dbReference>
<dbReference type="PANTHER" id="PTHR30194:SF3">
    <property type="entry name" value="CROSSOVER JUNCTION ENDODEOXYRIBONUCLEASE RUVC"/>
    <property type="match status" value="1"/>
</dbReference>
<dbReference type="PRINTS" id="PR00696">
    <property type="entry name" value="RSOLVASERUVC"/>
</dbReference>
<dbReference type="EMBL" id="MEVH01000022">
    <property type="protein sequence ID" value="OGC51448.1"/>
    <property type="molecule type" value="Genomic_DNA"/>
</dbReference>
<organism evidence="15 16">
    <name type="scientific">candidate division WWE3 bacterium RIFCSPLOWO2_01_FULL_39_13</name>
    <dbReference type="NCBI Taxonomy" id="1802624"/>
    <lineage>
        <taxon>Bacteria</taxon>
        <taxon>Katanobacteria</taxon>
    </lineage>
</organism>
<dbReference type="Proteomes" id="UP000178771">
    <property type="component" value="Unassembled WGS sequence"/>
</dbReference>
<evidence type="ECO:0000256" key="6">
    <source>
        <dbReference type="ARBA" id="ARBA00022763"/>
    </source>
</evidence>
<dbReference type="STRING" id="1802624.A2982_02680"/>
<keyword evidence="5 13" id="KW-0255">Endonuclease</keyword>
<evidence type="ECO:0000256" key="3">
    <source>
        <dbReference type="ARBA" id="ARBA00022722"/>
    </source>
</evidence>
<dbReference type="GO" id="GO:0003677">
    <property type="term" value="F:DNA binding"/>
    <property type="evidence" value="ECO:0007669"/>
    <property type="project" value="UniProtKB-KW"/>
</dbReference>
<sequence>MILFGVDPGTATTGYGVVSADSDGLMTSIDYGQIKTSKDLLMTERLWRIYNSTKVLVQKHKPDVMIVEQIFFNTNTKTAITVGQSRGIILLVAGEHKIPVFEYTALQAKMVLTGYGRSEKEVVRAKVAEFLNIKTTIKPIDASDALAIAICHGIKVLSKS</sequence>
<protein>
    <recommendedName>
        <fullName evidence="13 14">Crossover junction endodeoxyribonuclease RuvC</fullName>
        <ecNumber evidence="13 14">3.1.21.10</ecNumber>
    </recommendedName>
    <alternativeName>
        <fullName evidence="13">Holliday junction nuclease RuvC</fullName>
    </alternativeName>
    <alternativeName>
        <fullName evidence="13">Holliday junction resolvase RuvC</fullName>
    </alternativeName>
</protein>
<evidence type="ECO:0000256" key="11">
    <source>
        <dbReference type="ARBA" id="ARBA00023204"/>
    </source>
</evidence>
<dbReference type="GO" id="GO:0006281">
    <property type="term" value="P:DNA repair"/>
    <property type="evidence" value="ECO:0007669"/>
    <property type="project" value="UniProtKB-UniRule"/>
</dbReference>
<dbReference type="CDD" id="cd16962">
    <property type="entry name" value="RuvC"/>
    <property type="match status" value="1"/>
</dbReference>
<dbReference type="HAMAP" id="MF_00034">
    <property type="entry name" value="RuvC"/>
    <property type="match status" value="1"/>
</dbReference>
<evidence type="ECO:0000256" key="5">
    <source>
        <dbReference type="ARBA" id="ARBA00022759"/>
    </source>
</evidence>
<dbReference type="GO" id="GO:0005737">
    <property type="term" value="C:cytoplasm"/>
    <property type="evidence" value="ECO:0007669"/>
    <property type="project" value="UniProtKB-SubCell"/>
</dbReference>
<dbReference type="InterPro" id="IPR012337">
    <property type="entry name" value="RNaseH-like_sf"/>
</dbReference>
<keyword evidence="7 13" id="KW-0378">Hydrolase</keyword>
<feature type="binding site" evidence="13">
    <location>
        <position position="7"/>
    </location>
    <ligand>
        <name>Mg(2+)</name>
        <dbReference type="ChEBI" id="CHEBI:18420"/>
        <label>1</label>
    </ligand>
</feature>
<gene>
    <name evidence="13" type="primary">ruvC</name>
    <name evidence="15" type="ORF">A2982_02680</name>
</gene>
<comment type="caution">
    <text evidence="15">The sequence shown here is derived from an EMBL/GenBank/DDBJ whole genome shotgun (WGS) entry which is preliminary data.</text>
</comment>
<dbReference type="AlphaFoldDB" id="A0A1F4V2P1"/>
<name>A0A1F4V2P1_UNCKA</name>
<evidence type="ECO:0000313" key="16">
    <source>
        <dbReference type="Proteomes" id="UP000178771"/>
    </source>
</evidence>
<keyword evidence="11 13" id="KW-0234">DNA repair</keyword>
<evidence type="ECO:0000256" key="1">
    <source>
        <dbReference type="ARBA" id="ARBA00009518"/>
    </source>
</evidence>
<feature type="active site" evidence="13">
    <location>
        <position position="7"/>
    </location>
</feature>
<evidence type="ECO:0000256" key="12">
    <source>
        <dbReference type="ARBA" id="ARBA00029354"/>
    </source>
</evidence>
<evidence type="ECO:0000256" key="9">
    <source>
        <dbReference type="ARBA" id="ARBA00023125"/>
    </source>
</evidence>
<dbReference type="GO" id="GO:0008821">
    <property type="term" value="F:crossover junction DNA endonuclease activity"/>
    <property type="evidence" value="ECO:0007669"/>
    <property type="project" value="UniProtKB-UniRule"/>
</dbReference>
<feature type="binding site" evidence="13">
    <location>
        <position position="141"/>
    </location>
    <ligand>
        <name>Mg(2+)</name>
        <dbReference type="ChEBI" id="CHEBI:18420"/>
        <label>1</label>
    </ligand>
</feature>
<dbReference type="SUPFAM" id="SSF53098">
    <property type="entry name" value="Ribonuclease H-like"/>
    <property type="match status" value="1"/>
</dbReference>
<reference evidence="15 16" key="1">
    <citation type="journal article" date="2016" name="Nat. Commun.">
        <title>Thousands of microbial genomes shed light on interconnected biogeochemical processes in an aquifer system.</title>
        <authorList>
            <person name="Anantharaman K."/>
            <person name="Brown C.T."/>
            <person name="Hug L.A."/>
            <person name="Sharon I."/>
            <person name="Castelle C.J."/>
            <person name="Probst A.J."/>
            <person name="Thomas B.C."/>
            <person name="Singh A."/>
            <person name="Wilkins M.J."/>
            <person name="Karaoz U."/>
            <person name="Brodie E.L."/>
            <person name="Williams K.H."/>
            <person name="Hubbard S.S."/>
            <person name="Banfield J.F."/>
        </authorList>
    </citation>
    <scope>NUCLEOTIDE SEQUENCE [LARGE SCALE GENOMIC DNA]</scope>
</reference>
<keyword evidence="9 13" id="KW-0238">DNA-binding</keyword>
<dbReference type="EC" id="3.1.21.10" evidence="13 14"/>
<feature type="binding site" evidence="13">
    <location>
        <position position="68"/>
    </location>
    <ligand>
        <name>Mg(2+)</name>
        <dbReference type="ChEBI" id="CHEBI:18420"/>
        <label>2</label>
    </ligand>
</feature>
<comment type="function">
    <text evidence="13">The RuvA-RuvB-RuvC complex processes Holliday junction (HJ) DNA during genetic recombination and DNA repair. Endonuclease that resolves HJ intermediates. Cleaves cruciform DNA by making single-stranded nicks across the HJ at symmetrical positions within the homologous arms, yielding a 5'-phosphate and a 3'-hydroxyl group; requires a central core of homology in the junction. The consensus cleavage sequence is 5'-(A/T)TT(C/G)-3'. Cleavage occurs on the 3'-side of the TT dinucleotide at the point of strand exchange. HJ branch migration catalyzed by RuvA-RuvB allows RuvC to scan DNA until it finds its consensus sequence, where it cleaves and resolves the cruciform DNA.</text>
</comment>
<comment type="similarity">
    <text evidence="1 13">Belongs to the RuvC family.</text>
</comment>
<dbReference type="NCBIfam" id="TIGR00228">
    <property type="entry name" value="ruvC"/>
    <property type="match status" value="1"/>
</dbReference>
<proteinExistence type="inferred from homology"/>
<accession>A0A1F4V2P1</accession>
<evidence type="ECO:0000256" key="2">
    <source>
        <dbReference type="ARBA" id="ARBA00022490"/>
    </source>
</evidence>
<keyword evidence="4 13" id="KW-0479">Metal-binding</keyword>
<dbReference type="PANTHER" id="PTHR30194">
    <property type="entry name" value="CROSSOVER JUNCTION ENDODEOXYRIBONUCLEASE RUVC"/>
    <property type="match status" value="1"/>
</dbReference>
<comment type="subcellular location">
    <subcellularLocation>
        <location evidence="13">Cytoplasm</location>
    </subcellularLocation>
</comment>
<evidence type="ECO:0000256" key="13">
    <source>
        <dbReference type="HAMAP-Rule" id="MF_00034"/>
    </source>
</evidence>
<evidence type="ECO:0000313" key="15">
    <source>
        <dbReference type="EMBL" id="OGC51448.1"/>
    </source>
</evidence>
<evidence type="ECO:0000256" key="10">
    <source>
        <dbReference type="ARBA" id="ARBA00023172"/>
    </source>
</evidence>
<evidence type="ECO:0000256" key="7">
    <source>
        <dbReference type="ARBA" id="ARBA00022801"/>
    </source>
</evidence>
<comment type="subunit">
    <text evidence="13">Homodimer which binds Holliday junction (HJ) DNA. The HJ becomes 2-fold symmetrical on binding to RuvC with unstacked arms; it has a different conformation from HJ DNA in complex with RuvA. In the full resolvosome a probable DNA-RuvA(4)-RuvB(12)-RuvC(2) complex forms which resolves the HJ.</text>
</comment>
<dbReference type="GO" id="GO:0006310">
    <property type="term" value="P:DNA recombination"/>
    <property type="evidence" value="ECO:0007669"/>
    <property type="project" value="UniProtKB-UniRule"/>
</dbReference>
<dbReference type="InterPro" id="IPR036397">
    <property type="entry name" value="RNaseH_sf"/>
</dbReference>
<keyword evidence="3 13" id="KW-0540">Nuclease</keyword>
<keyword evidence="6 13" id="KW-0227">DNA damage</keyword>
<dbReference type="Gene3D" id="3.30.420.10">
    <property type="entry name" value="Ribonuclease H-like superfamily/Ribonuclease H"/>
    <property type="match status" value="1"/>
</dbReference>
<keyword evidence="2 13" id="KW-0963">Cytoplasm</keyword>
<dbReference type="FunFam" id="3.30.420.10:FF:000002">
    <property type="entry name" value="Crossover junction endodeoxyribonuclease RuvC"/>
    <property type="match status" value="1"/>
</dbReference>
<feature type="active site" evidence="13">
    <location>
        <position position="68"/>
    </location>
</feature>
<evidence type="ECO:0000256" key="8">
    <source>
        <dbReference type="ARBA" id="ARBA00022842"/>
    </source>
</evidence>
<comment type="cofactor">
    <cofactor evidence="13">
        <name>Mg(2+)</name>
        <dbReference type="ChEBI" id="CHEBI:18420"/>
    </cofactor>
    <text evidence="13">Binds 2 Mg(2+) ion per subunit.</text>
</comment>
<dbReference type="GO" id="GO:0000287">
    <property type="term" value="F:magnesium ion binding"/>
    <property type="evidence" value="ECO:0007669"/>
    <property type="project" value="UniProtKB-UniRule"/>
</dbReference>
<keyword evidence="10 13" id="KW-0233">DNA recombination</keyword>